<keyword evidence="1" id="KW-0479">Metal-binding</keyword>
<reference evidence="3" key="1">
    <citation type="journal article" date="2019" name="bioRxiv">
        <title>The Genome of the Zebra Mussel, Dreissena polymorpha: A Resource for Invasive Species Research.</title>
        <authorList>
            <person name="McCartney M.A."/>
            <person name="Auch B."/>
            <person name="Kono T."/>
            <person name="Mallez S."/>
            <person name="Zhang Y."/>
            <person name="Obille A."/>
            <person name="Becker A."/>
            <person name="Abrahante J.E."/>
            <person name="Garbe J."/>
            <person name="Badalamenti J.P."/>
            <person name="Herman A."/>
            <person name="Mangelson H."/>
            <person name="Liachko I."/>
            <person name="Sullivan S."/>
            <person name="Sone E.D."/>
            <person name="Koren S."/>
            <person name="Silverstein K.A.T."/>
            <person name="Beckman K.B."/>
            <person name="Gohl D.M."/>
        </authorList>
    </citation>
    <scope>NUCLEOTIDE SEQUENCE</scope>
    <source>
        <strain evidence="3">Duluth1</strain>
        <tissue evidence="3">Whole animal</tissue>
    </source>
</reference>
<dbReference type="InterPro" id="IPR036875">
    <property type="entry name" value="Znf_CCHC_sf"/>
</dbReference>
<protein>
    <recommendedName>
        <fullName evidence="2">CCHC-type domain-containing protein</fullName>
    </recommendedName>
</protein>
<dbReference type="SMART" id="SM00343">
    <property type="entry name" value="ZnF_C2HC"/>
    <property type="match status" value="1"/>
</dbReference>
<dbReference type="Proteomes" id="UP000828390">
    <property type="component" value="Unassembled WGS sequence"/>
</dbReference>
<dbReference type="Gene3D" id="4.10.60.10">
    <property type="entry name" value="Zinc finger, CCHC-type"/>
    <property type="match status" value="1"/>
</dbReference>
<dbReference type="GO" id="GO:0008270">
    <property type="term" value="F:zinc ion binding"/>
    <property type="evidence" value="ECO:0007669"/>
    <property type="project" value="UniProtKB-KW"/>
</dbReference>
<evidence type="ECO:0000259" key="2">
    <source>
        <dbReference type="PROSITE" id="PS50158"/>
    </source>
</evidence>
<organism evidence="3 4">
    <name type="scientific">Dreissena polymorpha</name>
    <name type="common">Zebra mussel</name>
    <name type="synonym">Mytilus polymorpha</name>
    <dbReference type="NCBI Taxonomy" id="45954"/>
    <lineage>
        <taxon>Eukaryota</taxon>
        <taxon>Metazoa</taxon>
        <taxon>Spiralia</taxon>
        <taxon>Lophotrochozoa</taxon>
        <taxon>Mollusca</taxon>
        <taxon>Bivalvia</taxon>
        <taxon>Autobranchia</taxon>
        <taxon>Heteroconchia</taxon>
        <taxon>Euheterodonta</taxon>
        <taxon>Imparidentia</taxon>
        <taxon>Neoheterodontei</taxon>
        <taxon>Myida</taxon>
        <taxon>Dreissenoidea</taxon>
        <taxon>Dreissenidae</taxon>
        <taxon>Dreissena</taxon>
    </lineage>
</organism>
<sequence>MRKPRFDYENESCNQMKQNQQEVTLKDIADLLKNLTQTLKVRSRSNSRERTNMSERECFKCHEKGHIAPNCPSRDKENKLRLMLRPINQSVHIQANNTL</sequence>
<proteinExistence type="predicted"/>
<reference evidence="3" key="2">
    <citation type="submission" date="2020-11" db="EMBL/GenBank/DDBJ databases">
        <authorList>
            <person name="McCartney M.A."/>
            <person name="Auch B."/>
            <person name="Kono T."/>
            <person name="Mallez S."/>
            <person name="Becker A."/>
            <person name="Gohl D.M."/>
            <person name="Silverstein K.A.T."/>
            <person name="Koren S."/>
            <person name="Bechman K.B."/>
            <person name="Herman A."/>
            <person name="Abrahante J.E."/>
            <person name="Garbe J."/>
        </authorList>
    </citation>
    <scope>NUCLEOTIDE SEQUENCE</scope>
    <source>
        <strain evidence="3">Duluth1</strain>
        <tissue evidence="3">Whole animal</tissue>
    </source>
</reference>
<keyword evidence="4" id="KW-1185">Reference proteome</keyword>
<comment type="caution">
    <text evidence="3">The sequence shown here is derived from an EMBL/GenBank/DDBJ whole genome shotgun (WGS) entry which is preliminary data.</text>
</comment>
<name>A0A9D4JVL5_DREPO</name>
<evidence type="ECO:0000313" key="3">
    <source>
        <dbReference type="EMBL" id="KAH3826385.1"/>
    </source>
</evidence>
<evidence type="ECO:0000256" key="1">
    <source>
        <dbReference type="PROSITE-ProRule" id="PRU00047"/>
    </source>
</evidence>
<dbReference type="EMBL" id="JAIWYP010000005">
    <property type="protein sequence ID" value="KAH3826385.1"/>
    <property type="molecule type" value="Genomic_DNA"/>
</dbReference>
<keyword evidence="1" id="KW-0862">Zinc</keyword>
<accession>A0A9D4JVL5</accession>
<dbReference type="SUPFAM" id="SSF57756">
    <property type="entry name" value="Retrovirus zinc finger-like domains"/>
    <property type="match status" value="1"/>
</dbReference>
<dbReference type="PROSITE" id="PS50158">
    <property type="entry name" value="ZF_CCHC"/>
    <property type="match status" value="1"/>
</dbReference>
<dbReference type="InterPro" id="IPR001878">
    <property type="entry name" value="Znf_CCHC"/>
</dbReference>
<feature type="domain" description="CCHC-type" evidence="2">
    <location>
        <begin position="58"/>
        <end position="73"/>
    </location>
</feature>
<dbReference type="AlphaFoldDB" id="A0A9D4JVL5"/>
<dbReference type="GO" id="GO:0003676">
    <property type="term" value="F:nucleic acid binding"/>
    <property type="evidence" value="ECO:0007669"/>
    <property type="project" value="InterPro"/>
</dbReference>
<gene>
    <name evidence="3" type="ORF">DPMN_128289</name>
</gene>
<keyword evidence="1" id="KW-0863">Zinc-finger</keyword>
<evidence type="ECO:0000313" key="4">
    <source>
        <dbReference type="Proteomes" id="UP000828390"/>
    </source>
</evidence>